<proteinExistence type="predicted"/>
<dbReference type="AlphaFoldDB" id="A0A919J6B7"/>
<organism evidence="1 2">
    <name type="scientific">Paractinoplanes ferrugineus</name>
    <dbReference type="NCBI Taxonomy" id="113564"/>
    <lineage>
        <taxon>Bacteria</taxon>
        <taxon>Bacillati</taxon>
        <taxon>Actinomycetota</taxon>
        <taxon>Actinomycetes</taxon>
        <taxon>Micromonosporales</taxon>
        <taxon>Micromonosporaceae</taxon>
        <taxon>Paractinoplanes</taxon>
    </lineage>
</organism>
<name>A0A919J6B7_9ACTN</name>
<protein>
    <submittedName>
        <fullName evidence="1">Uncharacterized protein</fullName>
    </submittedName>
</protein>
<sequence length="87" mass="9334">MLGQAEAPPGVQLDVSLTVRDARSDEVVAGPYTCKGLMFTDFALKHSCGPADLEPPRGGPYVVAETWRYTARPLLPAGSARGPEFSW</sequence>
<reference evidence="1" key="1">
    <citation type="submission" date="2021-01" db="EMBL/GenBank/DDBJ databases">
        <title>Whole genome shotgun sequence of Actinoplanes ferrugineus NBRC 15555.</title>
        <authorList>
            <person name="Komaki H."/>
            <person name="Tamura T."/>
        </authorList>
    </citation>
    <scope>NUCLEOTIDE SEQUENCE</scope>
    <source>
        <strain evidence="1">NBRC 15555</strain>
    </source>
</reference>
<dbReference type="Proteomes" id="UP000598174">
    <property type="component" value="Unassembled WGS sequence"/>
</dbReference>
<keyword evidence="2" id="KW-1185">Reference proteome</keyword>
<evidence type="ECO:0000313" key="2">
    <source>
        <dbReference type="Proteomes" id="UP000598174"/>
    </source>
</evidence>
<gene>
    <name evidence="1" type="ORF">Afe05nite_32460</name>
</gene>
<dbReference type="EMBL" id="BOMM01000029">
    <property type="protein sequence ID" value="GIE11406.1"/>
    <property type="molecule type" value="Genomic_DNA"/>
</dbReference>
<comment type="caution">
    <text evidence="1">The sequence shown here is derived from an EMBL/GenBank/DDBJ whole genome shotgun (WGS) entry which is preliminary data.</text>
</comment>
<evidence type="ECO:0000313" key="1">
    <source>
        <dbReference type="EMBL" id="GIE11406.1"/>
    </source>
</evidence>
<accession>A0A919J6B7</accession>